<dbReference type="AlphaFoldDB" id="A0A2I0UYE7"/>
<accession>A0A2I0UYE7</accession>
<evidence type="ECO:0000313" key="3">
    <source>
        <dbReference type="Proteomes" id="UP000234956"/>
    </source>
</evidence>
<protein>
    <submittedName>
        <fullName evidence="2">Uncharacterized protein</fullName>
    </submittedName>
</protein>
<proteinExistence type="predicted"/>
<sequence length="70" mass="7638">MSEAAHRTPPGKDAGGTEINPSPYKIAYYAVDITFFQQHETPLLSKGVALAVYRSSSQQSVFFKVGIDFA</sequence>
<evidence type="ECO:0000313" key="2">
    <source>
        <dbReference type="EMBL" id="PKU51016.1"/>
    </source>
</evidence>
<dbReference type="Proteomes" id="UP000234956">
    <property type="component" value="Unassembled WGS sequence"/>
</dbReference>
<reference evidence="2 3" key="1">
    <citation type="submission" date="2017-10" db="EMBL/GenBank/DDBJ databases">
        <title>Draft genome of Lysinibacillus fusiformis strain Juneja, a laboratory-derived pathogen of Drosophila melanogaster.</title>
        <authorList>
            <person name="Smith B.R."/>
            <person name="Unckless R.L."/>
        </authorList>
    </citation>
    <scope>NUCLEOTIDE SEQUENCE [LARGE SCALE GENOMIC DNA]</scope>
    <source>
        <strain evidence="2 3">Juneja</strain>
    </source>
</reference>
<dbReference type="EMBL" id="PDFK01000004">
    <property type="protein sequence ID" value="PKU51016.1"/>
    <property type="molecule type" value="Genomic_DNA"/>
</dbReference>
<organism evidence="2 3">
    <name type="scientific">Lysinibacillus fusiformis</name>
    <dbReference type="NCBI Taxonomy" id="28031"/>
    <lineage>
        <taxon>Bacteria</taxon>
        <taxon>Bacillati</taxon>
        <taxon>Bacillota</taxon>
        <taxon>Bacilli</taxon>
        <taxon>Bacillales</taxon>
        <taxon>Bacillaceae</taxon>
        <taxon>Lysinibacillus</taxon>
    </lineage>
</organism>
<comment type="caution">
    <text evidence="2">The sequence shown here is derived from an EMBL/GenBank/DDBJ whole genome shotgun (WGS) entry which is preliminary data.</text>
</comment>
<evidence type="ECO:0000256" key="1">
    <source>
        <dbReference type="SAM" id="MobiDB-lite"/>
    </source>
</evidence>
<feature type="region of interest" description="Disordered" evidence="1">
    <location>
        <begin position="1"/>
        <end position="21"/>
    </location>
</feature>
<gene>
    <name evidence="2" type="ORF">CRI88_15175</name>
</gene>
<name>A0A2I0UYE7_9BACI</name>